<dbReference type="SUPFAM" id="SSF54523">
    <property type="entry name" value="Pili subunits"/>
    <property type="match status" value="1"/>
</dbReference>
<evidence type="ECO:0000256" key="10">
    <source>
        <dbReference type="SAM" id="Phobius"/>
    </source>
</evidence>
<dbReference type="InterPro" id="IPR012902">
    <property type="entry name" value="N_methyl_site"/>
</dbReference>
<dbReference type="NCBIfam" id="TIGR02532">
    <property type="entry name" value="IV_pilin_GFxxxE"/>
    <property type="match status" value="1"/>
</dbReference>
<organism evidence="11 12">
    <name type="scientific">Limimaricola cinnabarinus LL-001</name>
    <dbReference type="NCBI Taxonomy" id="1337093"/>
    <lineage>
        <taxon>Bacteria</taxon>
        <taxon>Pseudomonadati</taxon>
        <taxon>Pseudomonadota</taxon>
        <taxon>Alphaproteobacteria</taxon>
        <taxon>Rhodobacterales</taxon>
        <taxon>Paracoccaceae</taxon>
        <taxon>Limimaricola</taxon>
    </lineage>
</organism>
<comment type="caution">
    <text evidence="11">The sequence shown here is derived from an EMBL/GenBank/DDBJ whole genome shotgun (WGS) entry which is preliminary data.</text>
</comment>
<dbReference type="PROSITE" id="PS00409">
    <property type="entry name" value="PROKAR_NTER_METHYL"/>
    <property type="match status" value="1"/>
</dbReference>
<dbReference type="EMBL" id="BATB01000019">
    <property type="protein sequence ID" value="GAD55719.1"/>
    <property type="molecule type" value="Genomic_DNA"/>
</dbReference>
<evidence type="ECO:0000256" key="5">
    <source>
        <dbReference type="ARBA" id="ARBA00022481"/>
    </source>
</evidence>
<sequence>MTPLCGRAQEGQVHEGQARDGQAGFTLIEMLVALALFALVGLASFAVLDTVIRTRERTEGRLEAVAQIDRALILFGRDVAQGRAADLRLEEGRLMLTGPERGALDWTGEAGVLRRRALGPDGGVRVTQALVSPVDGVVLRVLDSGGQWHEAWPPEDGPASPQGVELRFDIAPGGPLGRETLNVRRLAETVRPVEP</sequence>
<evidence type="ECO:0000313" key="11">
    <source>
        <dbReference type="EMBL" id="GAD55719.1"/>
    </source>
</evidence>
<name>U3ADG4_9RHOB</name>
<dbReference type="Proteomes" id="UP000016566">
    <property type="component" value="Unassembled WGS sequence"/>
</dbReference>
<dbReference type="PANTHER" id="PTHR39583">
    <property type="entry name" value="TYPE II SECRETION SYSTEM PROTEIN J-RELATED"/>
    <property type="match status" value="1"/>
</dbReference>
<evidence type="ECO:0000256" key="7">
    <source>
        <dbReference type="ARBA" id="ARBA00022692"/>
    </source>
</evidence>
<evidence type="ECO:0000256" key="2">
    <source>
        <dbReference type="ARBA" id="ARBA00011084"/>
    </source>
</evidence>
<keyword evidence="7 10" id="KW-0812">Transmembrane</keyword>
<dbReference type="InterPro" id="IPR010055">
    <property type="entry name" value="T2SS_protein-GspJ"/>
</dbReference>
<dbReference type="OrthoDB" id="7723663at2"/>
<dbReference type="RefSeq" id="WP_021693821.1">
    <property type="nucleotide sequence ID" value="NZ_BATB01000019.1"/>
</dbReference>
<dbReference type="eggNOG" id="COG4795">
    <property type="taxonomic scope" value="Bacteria"/>
</dbReference>
<keyword evidence="9 10" id="KW-0472">Membrane</keyword>
<evidence type="ECO:0000256" key="8">
    <source>
        <dbReference type="ARBA" id="ARBA00022989"/>
    </source>
</evidence>
<dbReference type="GO" id="GO:0005886">
    <property type="term" value="C:plasma membrane"/>
    <property type="evidence" value="ECO:0007669"/>
    <property type="project" value="UniProtKB-SubCell"/>
</dbReference>
<dbReference type="GO" id="GO:0015627">
    <property type="term" value="C:type II protein secretion system complex"/>
    <property type="evidence" value="ECO:0007669"/>
    <property type="project" value="InterPro"/>
</dbReference>
<reference evidence="11" key="1">
    <citation type="journal article" date="2013" name="Genome Announc.">
        <title>Draft Genome Sequence of Loktanella cinnabarina LL-001T, Isolated from Deep-Sea Floor Sediment.</title>
        <authorList>
            <person name="Nishi S."/>
            <person name="Tsubouchi T."/>
            <person name="Takaki Y."/>
            <person name="Koyanagi R."/>
            <person name="Satoh N."/>
            <person name="Maruyama T."/>
            <person name="Hatada Y."/>
        </authorList>
    </citation>
    <scope>NUCLEOTIDE SEQUENCE [LARGE SCALE GENOMIC DNA]</scope>
    <source>
        <strain evidence="11">LL-001</strain>
    </source>
</reference>
<keyword evidence="5" id="KW-0488">Methylation</keyword>
<dbReference type="AlphaFoldDB" id="U3ADG4"/>
<keyword evidence="8 10" id="KW-1133">Transmembrane helix</keyword>
<dbReference type="InterPro" id="IPR051621">
    <property type="entry name" value="T2SS_protein_J"/>
</dbReference>
<dbReference type="InterPro" id="IPR045584">
    <property type="entry name" value="Pilin-like"/>
</dbReference>
<evidence type="ECO:0000313" key="12">
    <source>
        <dbReference type="Proteomes" id="UP000016566"/>
    </source>
</evidence>
<evidence type="ECO:0000256" key="6">
    <source>
        <dbReference type="ARBA" id="ARBA00022519"/>
    </source>
</evidence>
<protein>
    <recommendedName>
        <fullName evidence="3">Type II secretion system protein J</fullName>
    </recommendedName>
</protein>
<evidence type="ECO:0000256" key="3">
    <source>
        <dbReference type="ARBA" id="ARBA00021539"/>
    </source>
</evidence>
<feature type="transmembrane region" description="Helical" evidence="10">
    <location>
        <begin position="30"/>
        <end position="52"/>
    </location>
</feature>
<comment type="similarity">
    <text evidence="2">Belongs to the GSP J family.</text>
</comment>
<comment type="subcellular location">
    <subcellularLocation>
        <location evidence="1">Cell inner membrane</location>
        <topology evidence="1">Single-pass membrane protein</topology>
    </subcellularLocation>
</comment>
<proteinExistence type="inferred from homology"/>
<dbReference type="Pfam" id="PF07963">
    <property type="entry name" value="N_methyl"/>
    <property type="match status" value="1"/>
</dbReference>
<dbReference type="GO" id="GO:0015628">
    <property type="term" value="P:protein secretion by the type II secretion system"/>
    <property type="evidence" value="ECO:0007669"/>
    <property type="project" value="InterPro"/>
</dbReference>
<evidence type="ECO:0000256" key="1">
    <source>
        <dbReference type="ARBA" id="ARBA00004377"/>
    </source>
</evidence>
<dbReference type="Pfam" id="PF11612">
    <property type="entry name" value="T2SSJ"/>
    <property type="match status" value="1"/>
</dbReference>
<dbReference type="STRING" id="1337093.MBELCI_1771"/>
<accession>U3ADG4</accession>
<keyword evidence="6" id="KW-0997">Cell inner membrane</keyword>
<gene>
    <name evidence="11" type="ORF">MBELCI_1771</name>
</gene>
<dbReference type="PANTHER" id="PTHR39583:SF2">
    <property type="entry name" value="TYPE II SECRETION SYSTEM PROTEIN J"/>
    <property type="match status" value="1"/>
</dbReference>
<keyword evidence="4" id="KW-1003">Cell membrane</keyword>
<evidence type="ECO:0000256" key="4">
    <source>
        <dbReference type="ARBA" id="ARBA00022475"/>
    </source>
</evidence>
<evidence type="ECO:0000256" key="9">
    <source>
        <dbReference type="ARBA" id="ARBA00023136"/>
    </source>
</evidence>
<keyword evidence="12" id="KW-1185">Reference proteome</keyword>